<dbReference type="EMBL" id="PDWN01000006">
    <property type="protein sequence ID" value="KAF1695086.1"/>
    <property type="molecule type" value="Genomic_DNA"/>
</dbReference>
<evidence type="ECO:0000256" key="2">
    <source>
        <dbReference type="SAM" id="SignalP"/>
    </source>
</evidence>
<keyword evidence="2" id="KW-0732">Signal</keyword>
<feature type="region of interest" description="Disordered" evidence="1">
    <location>
        <begin position="381"/>
        <end position="419"/>
    </location>
</feature>
<name>A0ABQ6Z7T1_9GAMM</name>
<evidence type="ECO:0000256" key="1">
    <source>
        <dbReference type="SAM" id="MobiDB-lite"/>
    </source>
</evidence>
<dbReference type="Proteomes" id="UP000788419">
    <property type="component" value="Unassembled WGS sequence"/>
</dbReference>
<protein>
    <submittedName>
        <fullName evidence="3">Uncharacterized protein</fullName>
    </submittedName>
</protein>
<dbReference type="RefSeq" id="WP_162409993.1">
    <property type="nucleotide sequence ID" value="NZ_PDWN01000006.1"/>
</dbReference>
<accession>A0ABQ6Z7T1</accession>
<proteinExistence type="predicted"/>
<evidence type="ECO:0000313" key="3">
    <source>
        <dbReference type="EMBL" id="KAF1695086.1"/>
    </source>
</evidence>
<feature type="chain" id="PRO_5047363118" evidence="2">
    <location>
        <begin position="25"/>
        <end position="419"/>
    </location>
</feature>
<reference evidence="3 4" key="1">
    <citation type="submission" date="2017-10" db="EMBL/GenBank/DDBJ databases">
        <title>Whole genome sequencing of members of genus Pseudoxanthomonas.</title>
        <authorList>
            <person name="Kumar S."/>
            <person name="Bansal K."/>
            <person name="Kaur A."/>
            <person name="Patil P."/>
            <person name="Sharma S."/>
            <person name="Patil P.B."/>
        </authorList>
    </citation>
    <scope>NUCLEOTIDE SEQUENCE [LARGE SCALE GENOMIC DNA]</scope>
    <source>
        <strain evidence="3 4">DSM 17801</strain>
    </source>
</reference>
<gene>
    <name evidence="3" type="ORF">CSC65_07680</name>
</gene>
<keyword evidence="4" id="KW-1185">Reference proteome</keyword>
<feature type="signal peptide" evidence="2">
    <location>
        <begin position="1"/>
        <end position="24"/>
    </location>
</feature>
<comment type="caution">
    <text evidence="3">The sequence shown here is derived from an EMBL/GenBank/DDBJ whole genome shotgun (WGS) entry which is preliminary data.</text>
</comment>
<organism evidence="3 4">
    <name type="scientific">Pseudoxanthomonas daejeonensis</name>
    <dbReference type="NCBI Taxonomy" id="266062"/>
    <lineage>
        <taxon>Bacteria</taxon>
        <taxon>Pseudomonadati</taxon>
        <taxon>Pseudomonadota</taxon>
        <taxon>Gammaproteobacteria</taxon>
        <taxon>Lysobacterales</taxon>
        <taxon>Lysobacteraceae</taxon>
        <taxon>Pseudoxanthomonas</taxon>
    </lineage>
</organism>
<evidence type="ECO:0000313" key="4">
    <source>
        <dbReference type="Proteomes" id="UP000788419"/>
    </source>
</evidence>
<feature type="compositionally biased region" description="Basic and acidic residues" evidence="1">
    <location>
        <begin position="399"/>
        <end position="408"/>
    </location>
</feature>
<sequence>MNTTRHPLSLSLVATLLVALPASSAPSAGPETQVWIDVATHNQAGMPDMGQMMGGMGGIAAKMMGGSQGTIGYPDARHPVFTGKFFDIAMRNSLAPGKDAEQQVPAGLGLGASLPLLPPVASRGREAGGTSGVPEGEIHLKYYWGCGSEVRAGQPREVHMRAKDGKFEMSGDPMQGRYAPDRGIDPDPSYVLWPNPKTQNRAPANASLVGQHRITGPGVPESLTFELQQAADFMPKIALTQSGQLASGMTLGWQPVDRAKAYFLHGLSMQDKTIVIWSSAEVPDAGQGVVDFLTGGQVDRWLKEKVLLPPSTTSCAIPKGIFADASTGQASPGILSMIAYGPETHITWPPKPADPKQPWDPEWNVRVRTKSTAGALLGMDLSGMEGMDAGDAASPQDPGQKKPEEGATKKLLKGLLRNL</sequence>